<comment type="caution">
    <text evidence="2">The sequence shown here is derived from an EMBL/GenBank/DDBJ whole genome shotgun (WGS) entry which is preliminary data.</text>
</comment>
<keyword evidence="3" id="KW-1185">Reference proteome</keyword>
<accession>A0A392NDP2</accession>
<feature type="region of interest" description="Disordered" evidence="1">
    <location>
        <begin position="68"/>
        <end position="114"/>
    </location>
</feature>
<sequence>MSSICDKKRQVRHLSVLTLLAYGAGCIPMGLAVVTRWTRQLVQCPVPANYCCVRRVCYMRYTAQSSHVEEPEVTSMLDEGKKDDEEEEEKKEKEGLSGDNQSEDRPVGLGHDETTIVKPSGETLVVGEVQVLRDVAEGQSVPAAGLATTDEVAAEGNQASIIAPFLKRKEQLKAKLYRRQKLISLLKPFMSQVYQQSKKKNRYLKCPRLSALKERRKNVVNLLEGVLDSVSRV</sequence>
<feature type="non-terminal residue" evidence="2">
    <location>
        <position position="233"/>
    </location>
</feature>
<proteinExistence type="predicted"/>
<organism evidence="2 3">
    <name type="scientific">Trifolium medium</name>
    <dbReference type="NCBI Taxonomy" id="97028"/>
    <lineage>
        <taxon>Eukaryota</taxon>
        <taxon>Viridiplantae</taxon>
        <taxon>Streptophyta</taxon>
        <taxon>Embryophyta</taxon>
        <taxon>Tracheophyta</taxon>
        <taxon>Spermatophyta</taxon>
        <taxon>Magnoliopsida</taxon>
        <taxon>eudicotyledons</taxon>
        <taxon>Gunneridae</taxon>
        <taxon>Pentapetalae</taxon>
        <taxon>rosids</taxon>
        <taxon>fabids</taxon>
        <taxon>Fabales</taxon>
        <taxon>Fabaceae</taxon>
        <taxon>Papilionoideae</taxon>
        <taxon>50 kb inversion clade</taxon>
        <taxon>NPAAA clade</taxon>
        <taxon>Hologalegina</taxon>
        <taxon>IRL clade</taxon>
        <taxon>Trifolieae</taxon>
        <taxon>Trifolium</taxon>
    </lineage>
</organism>
<dbReference type="AlphaFoldDB" id="A0A392NDP2"/>
<feature type="compositionally biased region" description="Basic and acidic residues" evidence="1">
    <location>
        <begin position="90"/>
        <end position="114"/>
    </location>
</feature>
<reference evidence="2 3" key="1">
    <citation type="journal article" date="2018" name="Front. Plant Sci.">
        <title>Red Clover (Trifolium pratense) and Zigzag Clover (T. medium) - A Picture of Genomic Similarities and Differences.</title>
        <authorList>
            <person name="Dluhosova J."/>
            <person name="Istvanek J."/>
            <person name="Nedelnik J."/>
            <person name="Repkova J."/>
        </authorList>
    </citation>
    <scope>NUCLEOTIDE SEQUENCE [LARGE SCALE GENOMIC DNA]</scope>
    <source>
        <strain evidence="3">cv. 10/8</strain>
        <tissue evidence="2">Leaf</tissue>
    </source>
</reference>
<name>A0A392NDP2_9FABA</name>
<evidence type="ECO:0000256" key="1">
    <source>
        <dbReference type="SAM" id="MobiDB-lite"/>
    </source>
</evidence>
<protein>
    <submittedName>
        <fullName evidence="2">Uncharacterized protein</fullName>
    </submittedName>
</protein>
<evidence type="ECO:0000313" key="2">
    <source>
        <dbReference type="EMBL" id="MCH97319.1"/>
    </source>
</evidence>
<dbReference type="EMBL" id="LXQA010034639">
    <property type="protein sequence ID" value="MCH97319.1"/>
    <property type="molecule type" value="Genomic_DNA"/>
</dbReference>
<evidence type="ECO:0000313" key="3">
    <source>
        <dbReference type="Proteomes" id="UP000265520"/>
    </source>
</evidence>
<dbReference type="Proteomes" id="UP000265520">
    <property type="component" value="Unassembled WGS sequence"/>
</dbReference>